<dbReference type="PANTHER" id="PTHR38788:SF3">
    <property type="entry name" value="CLR5 DOMAIN-CONTAINING PROTEIN"/>
    <property type="match status" value="1"/>
</dbReference>
<protein>
    <recommendedName>
        <fullName evidence="1">Clr5 domain-containing protein</fullName>
    </recommendedName>
</protein>
<dbReference type="OrthoDB" id="823504at2759"/>
<name>A0A4S2N784_9PEZI</name>
<gene>
    <name evidence="2" type="ORF">EX30DRAFT_361089</name>
</gene>
<organism evidence="2 3">
    <name type="scientific">Ascodesmis nigricans</name>
    <dbReference type="NCBI Taxonomy" id="341454"/>
    <lineage>
        <taxon>Eukaryota</taxon>
        <taxon>Fungi</taxon>
        <taxon>Dikarya</taxon>
        <taxon>Ascomycota</taxon>
        <taxon>Pezizomycotina</taxon>
        <taxon>Pezizomycetes</taxon>
        <taxon>Pezizales</taxon>
        <taxon>Ascodesmidaceae</taxon>
        <taxon>Ascodesmis</taxon>
    </lineage>
</organism>
<dbReference type="Proteomes" id="UP000298138">
    <property type="component" value="Unassembled WGS sequence"/>
</dbReference>
<keyword evidence="3" id="KW-1185">Reference proteome</keyword>
<dbReference type="Pfam" id="PF14420">
    <property type="entry name" value="Clr5"/>
    <property type="match status" value="1"/>
</dbReference>
<dbReference type="AlphaFoldDB" id="A0A4S2N784"/>
<evidence type="ECO:0000313" key="3">
    <source>
        <dbReference type="Proteomes" id="UP000298138"/>
    </source>
</evidence>
<dbReference type="EMBL" id="ML220112">
    <property type="protein sequence ID" value="TGZ85209.1"/>
    <property type="molecule type" value="Genomic_DNA"/>
</dbReference>
<accession>A0A4S2N784</accession>
<reference evidence="2 3" key="1">
    <citation type="submission" date="2019-04" db="EMBL/GenBank/DDBJ databases">
        <title>Comparative genomics and transcriptomics to analyze fruiting body development in filamentous ascomycetes.</title>
        <authorList>
            <consortium name="DOE Joint Genome Institute"/>
            <person name="Lutkenhaus R."/>
            <person name="Traeger S."/>
            <person name="Breuer J."/>
            <person name="Kuo A."/>
            <person name="Lipzen A."/>
            <person name="Pangilinan J."/>
            <person name="Dilworth D."/>
            <person name="Sandor L."/>
            <person name="Poggeler S."/>
            <person name="Barry K."/>
            <person name="Grigoriev I.V."/>
            <person name="Nowrousian M."/>
        </authorList>
    </citation>
    <scope>NUCLEOTIDE SEQUENCE [LARGE SCALE GENOMIC DNA]</scope>
    <source>
        <strain evidence="2 3">CBS 389.68</strain>
    </source>
</reference>
<dbReference type="PANTHER" id="PTHR38788">
    <property type="entry name" value="CLR5 DOMAIN-CONTAINING PROTEIN"/>
    <property type="match status" value="1"/>
</dbReference>
<dbReference type="InParanoid" id="A0A4S2N784"/>
<dbReference type="STRING" id="341454.A0A4S2N784"/>
<dbReference type="InterPro" id="IPR025676">
    <property type="entry name" value="Clr5_dom"/>
</dbReference>
<sequence>MTKNWDLHKEQMYDLYMRRGMRLVELQAIMAQHYNFQASERAYKQKFKEWQWFKKTPRNSSRLELDYSDNDRYSDDGRASATSHYGSEFETGASTSAGYSEAILTSTSPYLDRPMSMPQYHYSLPPSTQSYHTAHSFAVPSMGGHDFGVSMGGVPQRNSLQEHKQAFKLAMSEADIGMFSGCATIPSHKWRNNTFQRRKRLSVKRVVGGYQSVHLEMEYQMEDKREGH</sequence>
<evidence type="ECO:0000313" key="2">
    <source>
        <dbReference type="EMBL" id="TGZ85209.1"/>
    </source>
</evidence>
<evidence type="ECO:0000259" key="1">
    <source>
        <dbReference type="Pfam" id="PF14420"/>
    </source>
</evidence>
<feature type="domain" description="Clr5" evidence="1">
    <location>
        <begin position="1"/>
        <end position="54"/>
    </location>
</feature>
<proteinExistence type="predicted"/>